<dbReference type="PROSITE" id="PS51257">
    <property type="entry name" value="PROKAR_LIPOPROTEIN"/>
    <property type="match status" value="1"/>
</dbReference>
<dbReference type="AlphaFoldDB" id="A0A376MBA2"/>
<sequence>MNSSIKSFSLLAVILLAGCSSPTSRIADCQAQGVSHDTCYLAEQQRQTAILSASEAQAFKNAEAAQHAQAAKKAIYKGFGMTFRMSSKNFAYLNDSLCAIDG</sequence>
<accession>A0A376MBA2</accession>
<feature type="chain" id="PRO_5016869813" evidence="1">
    <location>
        <begin position="28"/>
        <end position="102"/>
    </location>
</feature>
<protein>
    <submittedName>
        <fullName evidence="2">Putative lipoprotein</fullName>
    </submittedName>
</protein>
<keyword evidence="1" id="KW-0732">Signal</keyword>
<dbReference type="Proteomes" id="UP000254043">
    <property type="component" value="Unassembled WGS sequence"/>
</dbReference>
<reference evidence="2 3" key="1">
    <citation type="submission" date="2018-06" db="EMBL/GenBank/DDBJ databases">
        <authorList>
            <consortium name="Pathogen Informatics"/>
            <person name="Doyle S."/>
        </authorList>
    </citation>
    <scope>NUCLEOTIDE SEQUENCE [LARGE SCALE GENOMIC DNA]</scope>
    <source>
        <strain evidence="2 3">NCTC7927</strain>
    </source>
</reference>
<feature type="signal peptide" evidence="1">
    <location>
        <begin position="1"/>
        <end position="27"/>
    </location>
</feature>
<evidence type="ECO:0000256" key="1">
    <source>
        <dbReference type="SAM" id="SignalP"/>
    </source>
</evidence>
<gene>
    <name evidence="2" type="ORF">NCTC7927_04154</name>
</gene>
<evidence type="ECO:0000313" key="3">
    <source>
        <dbReference type="Proteomes" id="UP000254043"/>
    </source>
</evidence>
<dbReference type="EMBL" id="UGAK01000003">
    <property type="protein sequence ID" value="STF95249.1"/>
    <property type="molecule type" value="Genomic_DNA"/>
</dbReference>
<organism evidence="2 3">
    <name type="scientific">Escherichia coli</name>
    <dbReference type="NCBI Taxonomy" id="562"/>
    <lineage>
        <taxon>Bacteria</taxon>
        <taxon>Pseudomonadati</taxon>
        <taxon>Pseudomonadota</taxon>
        <taxon>Gammaproteobacteria</taxon>
        <taxon>Enterobacterales</taxon>
        <taxon>Enterobacteriaceae</taxon>
        <taxon>Escherichia</taxon>
    </lineage>
</organism>
<proteinExistence type="predicted"/>
<evidence type="ECO:0000313" key="2">
    <source>
        <dbReference type="EMBL" id="STF95249.1"/>
    </source>
</evidence>
<keyword evidence="2" id="KW-0449">Lipoprotein</keyword>
<name>A0A376MBA2_ECOLX</name>